<keyword evidence="7 9" id="KW-0472">Membrane</keyword>
<feature type="transmembrane region" description="Helical" evidence="9">
    <location>
        <begin position="471"/>
        <end position="491"/>
    </location>
</feature>
<feature type="region of interest" description="Disordered" evidence="8">
    <location>
        <begin position="1"/>
        <end position="37"/>
    </location>
</feature>
<dbReference type="PANTHER" id="PTHR33908">
    <property type="entry name" value="MANNOSYLTRANSFERASE YKCB-RELATED"/>
    <property type="match status" value="1"/>
</dbReference>
<evidence type="ECO:0000256" key="7">
    <source>
        <dbReference type="ARBA" id="ARBA00023136"/>
    </source>
</evidence>
<feature type="compositionally biased region" description="Pro residues" evidence="8">
    <location>
        <begin position="1"/>
        <end position="25"/>
    </location>
</feature>
<reference evidence="12 13" key="1">
    <citation type="submission" date="2020-08" db="EMBL/GenBank/DDBJ databases">
        <title>Sequencing the genomes of 1000 actinobacteria strains.</title>
        <authorList>
            <person name="Klenk H.-P."/>
        </authorList>
    </citation>
    <scope>NUCLEOTIDE SEQUENCE [LARGE SCALE GENOMIC DNA]</scope>
    <source>
        <strain evidence="12 13">DSM 43149</strain>
    </source>
</reference>
<feature type="transmembrane region" description="Helical" evidence="9">
    <location>
        <begin position="177"/>
        <end position="195"/>
    </location>
</feature>
<evidence type="ECO:0000259" key="11">
    <source>
        <dbReference type="Pfam" id="PF24878"/>
    </source>
</evidence>
<dbReference type="GO" id="GO:0010041">
    <property type="term" value="P:response to iron(III) ion"/>
    <property type="evidence" value="ECO:0007669"/>
    <property type="project" value="TreeGrafter"/>
</dbReference>
<dbReference type="PANTHER" id="PTHR33908:SF3">
    <property type="entry name" value="UNDECAPRENYL PHOSPHATE-ALPHA-4-AMINO-4-DEOXY-L-ARABINOSE ARABINOSYL TRANSFERASE"/>
    <property type="match status" value="1"/>
</dbReference>
<evidence type="ECO:0000256" key="8">
    <source>
        <dbReference type="SAM" id="MobiDB-lite"/>
    </source>
</evidence>
<evidence type="ECO:0000256" key="4">
    <source>
        <dbReference type="ARBA" id="ARBA00022679"/>
    </source>
</evidence>
<comment type="subcellular location">
    <subcellularLocation>
        <location evidence="1">Cell membrane</location>
        <topology evidence="1">Multi-pass membrane protein</topology>
    </subcellularLocation>
</comment>
<proteinExistence type="predicted"/>
<evidence type="ECO:0000313" key="12">
    <source>
        <dbReference type="EMBL" id="MBB4766652.1"/>
    </source>
</evidence>
<evidence type="ECO:0000256" key="2">
    <source>
        <dbReference type="ARBA" id="ARBA00022475"/>
    </source>
</evidence>
<accession>A0A7W7I582</accession>
<comment type="caution">
    <text evidence="12">The sequence shown here is derived from an EMBL/GenBank/DDBJ whole genome shotgun (WGS) entry which is preliminary data.</text>
</comment>
<dbReference type="GO" id="GO:0005886">
    <property type="term" value="C:plasma membrane"/>
    <property type="evidence" value="ECO:0007669"/>
    <property type="project" value="UniProtKB-SubCell"/>
</dbReference>
<feature type="transmembrane region" description="Helical" evidence="9">
    <location>
        <begin position="363"/>
        <end position="380"/>
    </location>
</feature>
<feature type="transmembrane region" description="Helical" evidence="9">
    <location>
        <begin position="44"/>
        <end position="65"/>
    </location>
</feature>
<dbReference type="InterPro" id="IPR050297">
    <property type="entry name" value="LipidA_mod_glycosyltrf_83"/>
</dbReference>
<feature type="transmembrane region" description="Helical" evidence="9">
    <location>
        <begin position="120"/>
        <end position="141"/>
    </location>
</feature>
<dbReference type="InterPro" id="IPR038731">
    <property type="entry name" value="RgtA/B/C-like"/>
</dbReference>
<feature type="transmembrane region" description="Helical" evidence="9">
    <location>
        <begin position="201"/>
        <end position="234"/>
    </location>
</feature>
<dbReference type="AlphaFoldDB" id="A0A7W7I582"/>
<dbReference type="Proteomes" id="UP000578112">
    <property type="component" value="Unassembled WGS sequence"/>
</dbReference>
<evidence type="ECO:0000313" key="13">
    <source>
        <dbReference type="Proteomes" id="UP000578112"/>
    </source>
</evidence>
<evidence type="ECO:0000259" key="10">
    <source>
        <dbReference type="Pfam" id="PF13231"/>
    </source>
</evidence>
<feature type="domain" description="Glycosyltransferase RgtA/B/C/D-like" evidence="10">
    <location>
        <begin position="102"/>
        <end position="256"/>
    </location>
</feature>
<dbReference type="RefSeq" id="WP_184997764.1">
    <property type="nucleotide sequence ID" value="NZ_BOMK01000046.1"/>
</dbReference>
<evidence type="ECO:0000256" key="5">
    <source>
        <dbReference type="ARBA" id="ARBA00022692"/>
    </source>
</evidence>
<evidence type="ECO:0000256" key="6">
    <source>
        <dbReference type="ARBA" id="ARBA00022989"/>
    </source>
</evidence>
<dbReference type="InterPro" id="IPR056785">
    <property type="entry name" value="YkcA/B-like_C"/>
</dbReference>
<keyword evidence="13" id="KW-1185">Reference proteome</keyword>
<evidence type="ECO:0000256" key="9">
    <source>
        <dbReference type="SAM" id="Phobius"/>
    </source>
</evidence>
<protein>
    <submittedName>
        <fullName evidence="12">4-amino-4-deoxy-L-arabinose transferase-like glycosyltransferase</fullName>
    </submittedName>
</protein>
<evidence type="ECO:0000256" key="3">
    <source>
        <dbReference type="ARBA" id="ARBA00022676"/>
    </source>
</evidence>
<evidence type="ECO:0000256" key="1">
    <source>
        <dbReference type="ARBA" id="ARBA00004651"/>
    </source>
</evidence>
<feature type="transmembrane region" description="Helical" evidence="9">
    <location>
        <begin position="444"/>
        <end position="464"/>
    </location>
</feature>
<dbReference type="EMBL" id="JACHNH010000001">
    <property type="protein sequence ID" value="MBB4766652.1"/>
    <property type="molecule type" value="Genomic_DNA"/>
</dbReference>
<name>A0A7W7I582_9ACTN</name>
<keyword evidence="2" id="KW-1003">Cell membrane</keyword>
<dbReference type="Pfam" id="PF24878">
    <property type="entry name" value="YkcB_C"/>
    <property type="match status" value="1"/>
</dbReference>
<feature type="transmembrane region" description="Helical" evidence="9">
    <location>
        <begin position="147"/>
        <end position="170"/>
    </location>
</feature>
<sequence>MTSTLPVPPMVSPVEPPPTAPPAADPPRSRWSAFTRGRTDDPPWVRPSLLALLLLTGVLYVWGLGASGWGNAFYSAAVQAGSESWKAFFYGSSDAANSITVDKTPASLWVMALSARIFGVNAWSILVPQALMGVATTGLLFATVRRWYGPAAGLIAGAVSALTPVAVLMFRFNNPDALLVLLMVAGAYATVRAIEHGSTRWLLLAGTLVGFGFLTKMLQALLVVPAYALAYLFAGPPKLGRRIVQLLLAGLAVVVSAGWYIAIVELVPASMRPYIGGSQNNSLLELTLGYNGLGRLNGDETGSVGGGGGNGGGAWGDPSLLRMFDGSQGGQVSWLLPAALILLAAGLVLTLRAARTDRLRAGLILWGTWLVGTGLVFSLMQGIFHAYYTVALAPAIGAVAGMGSALLWRHRRNVFAALTLAATIAVSAWWSYHLLARSADFLPWLRWVVLVGGVAAALGVLAALRLPARIAVATAGLALAAVLAGPAAYAVQTASEPHTGSIPSAGPAGQGGFGGRGGPGGGGPGGGRGQRGGFPGGMGAFPGGPGGTGTAPGGTGTFPGGAFPGGQQNGGTGTPGGGTRGGGGMGGLLNAATVSAEMKALLEADADRYTWVAAAIGSQNASGYQLATGDPVMAIGGFNGSDPSPTLAQFQRYVAEGKIHYFIGGGGFGGGRPGGGSGGSNYSSQISEWVTANYTAQTVGGATVYDLTATR</sequence>
<feature type="domain" description="Putative mannosyltransferase YkcA/B-like C-terminal" evidence="11">
    <location>
        <begin position="599"/>
        <end position="693"/>
    </location>
</feature>
<dbReference type="GO" id="GO:0016763">
    <property type="term" value="F:pentosyltransferase activity"/>
    <property type="evidence" value="ECO:0007669"/>
    <property type="project" value="TreeGrafter"/>
</dbReference>
<keyword evidence="4 12" id="KW-0808">Transferase</keyword>
<feature type="transmembrane region" description="Helical" evidence="9">
    <location>
        <begin position="332"/>
        <end position="351"/>
    </location>
</feature>
<feature type="transmembrane region" description="Helical" evidence="9">
    <location>
        <begin position="246"/>
        <end position="264"/>
    </location>
</feature>
<feature type="transmembrane region" description="Helical" evidence="9">
    <location>
        <begin position="386"/>
        <end position="407"/>
    </location>
</feature>
<feature type="transmembrane region" description="Helical" evidence="9">
    <location>
        <begin position="414"/>
        <end position="432"/>
    </location>
</feature>
<feature type="region of interest" description="Disordered" evidence="8">
    <location>
        <begin position="496"/>
        <end position="584"/>
    </location>
</feature>
<organism evidence="12 13">
    <name type="scientific">Actinoplanes digitatis</name>
    <dbReference type="NCBI Taxonomy" id="1868"/>
    <lineage>
        <taxon>Bacteria</taxon>
        <taxon>Bacillati</taxon>
        <taxon>Actinomycetota</taxon>
        <taxon>Actinomycetes</taxon>
        <taxon>Micromonosporales</taxon>
        <taxon>Micromonosporaceae</taxon>
        <taxon>Actinoplanes</taxon>
    </lineage>
</organism>
<dbReference type="Pfam" id="PF13231">
    <property type="entry name" value="PMT_2"/>
    <property type="match status" value="1"/>
</dbReference>
<gene>
    <name evidence="12" type="ORF">BJ971_007208</name>
</gene>
<keyword evidence="3" id="KW-0328">Glycosyltransferase</keyword>
<keyword evidence="6 9" id="KW-1133">Transmembrane helix</keyword>
<feature type="compositionally biased region" description="Gly residues" evidence="8">
    <location>
        <begin position="508"/>
        <end position="584"/>
    </location>
</feature>
<dbReference type="GO" id="GO:0009103">
    <property type="term" value="P:lipopolysaccharide biosynthetic process"/>
    <property type="evidence" value="ECO:0007669"/>
    <property type="project" value="UniProtKB-ARBA"/>
</dbReference>
<keyword evidence="5 9" id="KW-0812">Transmembrane</keyword>